<keyword evidence="2" id="KW-1185">Reference proteome</keyword>
<organism evidence="1 2">
    <name type="scientific">Cadophora malorum</name>
    <dbReference type="NCBI Taxonomy" id="108018"/>
    <lineage>
        <taxon>Eukaryota</taxon>
        <taxon>Fungi</taxon>
        <taxon>Dikarya</taxon>
        <taxon>Ascomycota</taxon>
        <taxon>Pezizomycotina</taxon>
        <taxon>Leotiomycetes</taxon>
        <taxon>Helotiales</taxon>
        <taxon>Ploettnerulaceae</taxon>
        <taxon>Cadophora</taxon>
    </lineage>
</organism>
<sequence>MPCGLPNDRDRPRNPPGTEGLAGLGIWWRSMRNEKDAIDILYHAAIRLGFKETIEDFSKAYHAGFKDEYSHNRNILVGTYVASCLADATTAPSFEEYYKKHLEDKIEWTSPHEIDVEQWLSINRDSREETMTWEEYLNSDHALRPLVEDENGQVWAVV</sequence>
<evidence type="ECO:0000313" key="1">
    <source>
        <dbReference type="EMBL" id="KAG4412768.1"/>
    </source>
</evidence>
<dbReference type="AlphaFoldDB" id="A0A8H7W574"/>
<reference evidence="1" key="1">
    <citation type="submission" date="2021-02" db="EMBL/GenBank/DDBJ databases">
        <title>Genome sequence Cadophora malorum strain M34.</title>
        <authorList>
            <person name="Stefanovic E."/>
            <person name="Vu D."/>
            <person name="Scully C."/>
            <person name="Dijksterhuis J."/>
            <person name="Roader J."/>
            <person name="Houbraken J."/>
        </authorList>
    </citation>
    <scope>NUCLEOTIDE SEQUENCE</scope>
    <source>
        <strain evidence="1">M34</strain>
    </source>
</reference>
<name>A0A8H7W574_9HELO</name>
<accession>A0A8H7W574</accession>
<proteinExistence type="predicted"/>
<protein>
    <submittedName>
        <fullName evidence="1">Uncharacterized protein</fullName>
    </submittedName>
</protein>
<dbReference type="EMBL" id="JAFJYH010000356">
    <property type="protein sequence ID" value="KAG4412768.1"/>
    <property type="molecule type" value="Genomic_DNA"/>
</dbReference>
<gene>
    <name evidence="1" type="ORF">IFR04_014109</name>
</gene>
<dbReference type="OrthoDB" id="3547557at2759"/>
<dbReference type="Proteomes" id="UP000664132">
    <property type="component" value="Unassembled WGS sequence"/>
</dbReference>
<evidence type="ECO:0000313" key="2">
    <source>
        <dbReference type="Proteomes" id="UP000664132"/>
    </source>
</evidence>
<comment type="caution">
    <text evidence="1">The sequence shown here is derived from an EMBL/GenBank/DDBJ whole genome shotgun (WGS) entry which is preliminary data.</text>
</comment>